<dbReference type="Pfam" id="PF23444">
    <property type="entry name" value="DUF7127"/>
    <property type="match status" value="1"/>
</dbReference>
<dbReference type="EMBL" id="CP001868">
    <property type="protein sequence ID" value="AFK20392.1"/>
    <property type="molecule type" value="Genomic_DNA"/>
</dbReference>
<name>I3R832_HALMT</name>
<dbReference type="CDD" id="cd06464">
    <property type="entry name" value="ACD_sHsps-like"/>
    <property type="match status" value="1"/>
</dbReference>
<dbReference type="AlphaFoldDB" id="I3R832"/>
<accession>I3R832</accession>
<evidence type="ECO:0000313" key="4">
    <source>
        <dbReference type="Proteomes" id="UP000027075"/>
    </source>
</evidence>
<dbReference type="SUPFAM" id="SSF49764">
    <property type="entry name" value="HSP20-like chaperones"/>
    <property type="match status" value="1"/>
</dbReference>
<reference evidence="1" key="1">
    <citation type="journal article" date="2012" name="Appl. Environ. Microbiol.">
        <title>Identification of the haloarchaeal phasin (PhaP) that functions in polyhydroxyalkanoate accumulation and granule formation in Haloferax mediterranei.</title>
        <authorList>
            <person name="Cai S."/>
            <person name="Cai L."/>
            <person name="Liu H."/>
            <person name="Liu X."/>
            <person name="Han J."/>
            <person name="Zhou J."/>
            <person name="Xiang H."/>
        </authorList>
    </citation>
    <scope>NUCLEOTIDE SEQUENCE</scope>
    <source>
        <strain evidence="1">CGMCC 1.2087</strain>
    </source>
</reference>
<proteinExistence type="predicted"/>
<evidence type="ECO:0000313" key="2">
    <source>
        <dbReference type="EMBL" id="AHZ23755.1"/>
    </source>
</evidence>
<dbReference type="KEGG" id="hme:HFX_2714"/>
<dbReference type="Proteomes" id="UP000006469">
    <property type="component" value="Chromosome"/>
</dbReference>
<organism evidence="1 3">
    <name type="scientific">Haloferax mediterranei (strain ATCC 33500 / DSM 1411 / JCM 8866 / NBRC 14739 / NCIMB 2177 / R-4)</name>
    <name type="common">Halobacterium mediterranei</name>
    <dbReference type="NCBI Taxonomy" id="523841"/>
    <lineage>
        <taxon>Archaea</taxon>
        <taxon>Methanobacteriati</taxon>
        <taxon>Methanobacteriota</taxon>
        <taxon>Stenosarchaea group</taxon>
        <taxon>Halobacteria</taxon>
        <taxon>Halobacteriales</taxon>
        <taxon>Haloferacaceae</taxon>
        <taxon>Haloferax</taxon>
    </lineage>
</organism>
<evidence type="ECO:0000313" key="3">
    <source>
        <dbReference type="Proteomes" id="UP000006469"/>
    </source>
</evidence>
<dbReference type="OrthoDB" id="304071at2157"/>
<evidence type="ECO:0008006" key="5">
    <source>
        <dbReference type="Google" id="ProtNLM"/>
    </source>
</evidence>
<dbReference type="GeneID" id="40157394"/>
<dbReference type="Proteomes" id="UP000027075">
    <property type="component" value="Chromosome"/>
</dbReference>
<dbReference type="EMBL" id="CP007551">
    <property type="protein sequence ID" value="AHZ23755.1"/>
    <property type="molecule type" value="Genomic_DNA"/>
</dbReference>
<dbReference type="eggNOG" id="arCOG04606">
    <property type="taxonomic scope" value="Archaea"/>
</dbReference>
<dbReference type="RefSeq" id="WP_014732550.1">
    <property type="nucleotide sequence ID" value="NC_017941.2"/>
</dbReference>
<gene>
    <name evidence="1" type="ordered locus">HFX_2714</name>
    <name evidence="2" type="ORF">BM92_14380</name>
</gene>
<evidence type="ECO:0000313" key="1">
    <source>
        <dbReference type="EMBL" id="AFK20392.1"/>
    </source>
</evidence>
<protein>
    <recommendedName>
        <fullName evidence="5">Hsp20/alpha crystallin family protein</fullName>
    </recommendedName>
</protein>
<reference evidence="1 3" key="2">
    <citation type="journal article" date="2012" name="J. Bacteriol.">
        <title>Complete genome sequence of the metabolically versatile halophilic archaeon Haloferax mediterranei, a poly(3-hydroxybutyrate-co-3-hydroxyvalerate) producer.</title>
        <authorList>
            <person name="Han J."/>
            <person name="Zhang F."/>
            <person name="Hou J."/>
            <person name="Liu X."/>
            <person name="Li M."/>
            <person name="Liu H."/>
            <person name="Cai L."/>
            <person name="Zhang B."/>
            <person name="Chen Y."/>
            <person name="Zhou J."/>
            <person name="Hu S."/>
            <person name="Xiang H."/>
        </authorList>
    </citation>
    <scope>NUCLEOTIDE SEQUENCE [LARGE SCALE GENOMIC DNA]</scope>
    <source>
        <strain evidence="3">ATCC 33500 / DSM 1411 / JCM 8866 / NBRC 14739 / NCIMB 2177 / R-4</strain>
        <strain evidence="1">CGMCC 1.2087</strain>
    </source>
</reference>
<sequence>MSMQQFTGGNERFIRRYEYEDSWVIAADVALSEDEIDVDIVGSTAIVVANTDDHVTETEFELPGSDADVEVRNGVLTITIHK</sequence>
<reference evidence="2 4" key="3">
    <citation type="submission" date="2014-04" db="EMBL/GenBank/DDBJ databases">
        <title>Transcriptional profiles of Haloferax mediterranei on the basis of nitrogen availability.</title>
        <authorList>
            <person name="Bautista V."/>
        </authorList>
    </citation>
    <scope>NUCLEOTIDE SEQUENCE [LARGE SCALE GENOMIC DNA]</scope>
    <source>
        <strain evidence="2">ATCC 33500</strain>
        <strain evidence="4">ATCC 33500 / DSM 1411 / JCM 8866 / NBRC 14739 / NCIMB 2177 / R-4</strain>
    </source>
</reference>
<dbReference type="InterPro" id="IPR055551">
    <property type="entry name" value="DUF7127"/>
</dbReference>
<dbReference type="InterPro" id="IPR008978">
    <property type="entry name" value="HSP20-like_chaperone"/>
</dbReference>
<dbReference type="HOGENOM" id="CLU_194234_0_0_2"/>
<reference evidence="1" key="4">
    <citation type="submission" date="2014-05" db="EMBL/GenBank/DDBJ databases">
        <authorList>
            <person name="Wang L."/>
            <person name="Yang H."/>
            <person name="Xiang H."/>
        </authorList>
    </citation>
    <scope>NUCLEOTIDE SEQUENCE</scope>
    <source>
        <strain>CGMCC 1.2087</strain>
    </source>
</reference>